<organism evidence="1 2">
    <name type="scientific">Vreelandella subterranea</name>
    <dbReference type="NCBI Taxonomy" id="416874"/>
    <lineage>
        <taxon>Bacteria</taxon>
        <taxon>Pseudomonadati</taxon>
        <taxon>Pseudomonadota</taxon>
        <taxon>Gammaproteobacteria</taxon>
        <taxon>Oceanospirillales</taxon>
        <taxon>Halomonadaceae</taxon>
        <taxon>Vreelandella</taxon>
    </lineage>
</organism>
<keyword evidence="2" id="KW-1185">Reference proteome</keyword>
<protein>
    <submittedName>
        <fullName evidence="1">Uncharacterized protein</fullName>
    </submittedName>
</protein>
<sequence length="102" mass="11359">MSLTHVISLRFVIQHWRLFAMRDGYTLHSTVISAEPVLGGGYLPAFVGKEGTRIIVRMNGALPTEIAARIALRNVLWRAHVEGRISLDPHPDETNTDQEQAA</sequence>
<dbReference type="STRING" id="416874.SAMN04487958_107163"/>
<gene>
    <name evidence="1" type="ORF">SAMN04487958_107163</name>
</gene>
<evidence type="ECO:0000313" key="1">
    <source>
        <dbReference type="EMBL" id="SES11797.1"/>
    </source>
</evidence>
<dbReference type="EMBL" id="FOGS01000007">
    <property type="protein sequence ID" value="SES11797.1"/>
    <property type="molecule type" value="Genomic_DNA"/>
</dbReference>
<accession>A0A1H9URW9</accession>
<name>A0A1H9URW9_9GAMM</name>
<reference evidence="2" key="1">
    <citation type="submission" date="2016-10" db="EMBL/GenBank/DDBJ databases">
        <authorList>
            <person name="Varghese N."/>
            <person name="Submissions S."/>
        </authorList>
    </citation>
    <scope>NUCLEOTIDE SEQUENCE [LARGE SCALE GENOMIC DNA]</scope>
    <source>
        <strain evidence="2">CGMCC 1.6495</strain>
    </source>
</reference>
<evidence type="ECO:0000313" key="2">
    <source>
        <dbReference type="Proteomes" id="UP000198505"/>
    </source>
</evidence>
<proteinExistence type="predicted"/>
<dbReference type="Proteomes" id="UP000198505">
    <property type="component" value="Unassembled WGS sequence"/>
</dbReference>
<dbReference type="RefSeq" id="WP_092828093.1">
    <property type="nucleotide sequence ID" value="NZ_FOGS01000007.1"/>
</dbReference>
<dbReference type="AlphaFoldDB" id="A0A1H9URW9"/>